<evidence type="ECO:0000313" key="1">
    <source>
        <dbReference type="EMBL" id="CAG8735073.1"/>
    </source>
</evidence>
<dbReference type="Proteomes" id="UP000789375">
    <property type="component" value="Unassembled WGS sequence"/>
</dbReference>
<sequence length="130" mass="14880">PMINSCHHEAKCKYCFEKMGGIPANMLQYLKEDCSKISKEIRDTLHSFVNRNISQNEATAIHCQLLHALLSANVPFSFVDNSEVIKLFRMLQPSYNLSSRKWISIEILDQIGFVSDSGSDMVKAQRLMRQ</sequence>
<proteinExistence type="predicted"/>
<feature type="non-terminal residue" evidence="1">
    <location>
        <position position="130"/>
    </location>
</feature>
<gene>
    <name evidence="1" type="ORF">FMOSSE_LOCUS15849</name>
</gene>
<accession>A0A9N9NHP3</accession>
<evidence type="ECO:0000313" key="2">
    <source>
        <dbReference type="Proteomes" id="UP000789375"/>
    </source>
</evidence>
<keyword evidence="2" id="KW-1185">Reference proteome</keyword>
<feature type="non-terminal residue" evidence="1">
    <location>
        <position position="1"/>
    </location>
</feature>
<name>A0A9N9NHP3_FUNMO</name>
<dbReference type="AlphaFoldDB" id="A0A9N9NHP3"/>
<comment type="caution">
    <text evidence="1">The sequence shown here is derived from an EMBL/GenBank/DDBJ whole genome shotgun (WGS) entry which is preliminary data.</text>
</comment>
<reference evidence="1" key="1">
    <citation type="submission" date="2021-06" db="EMBL/GenBank/DDBJ databases">
        <authorList>
            <person name="Kallberg Y."/>
            <person name="Tangrot J."/>
            <person name="Rosling A."/>
        </authorList>
    </citation>
    <scope>NUCLEOTIDE SEQUENCE</scope>
    <source>
        <strain evidence="1">87-6 pot B 2015</strain>
    </source>
</reference>
<organism evidence="1 2">
    <name type="scientific">Funneliformis mosseae</name>
    <name type="common">Endomycorrhizal fungus</name>
    <name type="synonym">Glomus mosseae</name>
    <dbReference type="NCBI Taxonomy" id="27381"/>
    <lineage>
        <taxon>Eukaryota</taxon>
        <taxon>Fungi</taxon>
        <taxon>Fungi incertae sedis</taxon>
        <taxon>Mucoromycota</taxon>
        <taxon>Glomeromycotina</taxon>
        <taxon>Glomeromycetes</taxon>
        <taxon>Glomerales</taxon>
        <taxon>Glomeraceae</taxon>
        <taxon>Funneliformis</taxon>
    </lineage>
</organism>
<dbReference type="EMBL" id="CAJVPP010018281">
    <property type="protein sequence ID" value="CAG8735073.1"/>
    <property type="molecule type" value="Genomic_DNA"/>
</dbReference>
<protein>
    <submittedName>
        <fullName evidence="1">2077_t:CDS:1</fullName>
    </submittedName>
</protein>